<keyword evidence="5" id="KW-0325">Glycoprotein</keyword>
<comment type="subcellular location">
    <subcellularLocation>
        <location evidence="1">Secreted</location>
        <location evidence="1">Extracellular space</location>
    </subcellularLocation>
</comment>
<sequence>MALKFWFCFFLIAFAFSASQSRLLPPPERRALVDSAREAIKESLRRKEMAENWYHVDRVSPGGPDPKHH</sequence>
<dbReference type="Proteomes" id="UP001567538">
    <property type="component" value="Unassembled WGS sequence"/>
</dbReference>
<gene>
    <name evidence="8" type="ORF">AAHA92_30201</name>
</gene>
<comment type="caution">
    <text evidence="8">The sequence shown here is derived from an EMBL/GenBank/DDBJ whole genome shotgun (WGS) entry which is preliminary data.</text>
</comment>
<accession>A0ABD1G3T3</accession>
<feature type="chain" id="PRO_5044832701" evidence="7">
    <location>
        <begin position="22"/>
        <end position="69"/>
    </location>
</feature>
<dbReference type="InterPro" id="IPR039616">
    <property type="entry name" value="CLE1-4"/>
</dbReference>
<protein>
    <submittedName>
        <fullName evidence="8">Uncharacterized protein</fullName>
    </submittedName>
</protein>
<evidence type="ECO:0000313" key="8">
    <source>
        <dbReference type="EMBL" id="KAL1537716.1"/>
    </source>
</evidence>
<evidence type="ECO:0000256" key="6">
    <source>
        <dbReference type="ARBA" id="ARBA00023278"/>
    </source>
</evidence>
<dbReference type="GO" id="GO:0005576">
    <property type="term" value="C:extracellular region"/>
    <property type="evidence" value="ECO:0007669"/>
    <property type="project" value="UniProtKB-SubCell"/>
</dbReference>
<proteinExistence type="inferred from homology"/>
<evidence type="ECO:0000313" key="9">
    <source>
        <dbReference type="Proteomes" id="UP001567538"/>
    </source>
</evidence>
<dbReference type="PANTHER" id="PTHR33869:SF5">
    <property type="entry name" value="CLAVATA3_ESR (CLE)-RELATED PROTEIN 4"/>
    <property type="match status" value="1"/>
</dbReference>
<dbReference type="EMBL" id="JBEAFC010000011">
    <property type="protein sequence ID" value="KAL1537716.1"/>
    <property type="molecule type" value="Genomic_DNA"/>
</dbReference>
<feature type="signal peptide" evidence="7">
    <location>
        <begin position="1"/>
        <end position="21"/>
    </location>
</feature>
<evidence type="ECO:0000256" key="2">
    <source>
        <dbReference type="ARBA" id="ARBA00005416"/>
    </source>
</evidence>
<reference evidence="8 9" key="1">
    <citation type="submission" date="2024-06" db="EMBL/GenBank/DDBJ databases">
        <title>A chromosome level genome sequence of Diviner's sage (Salvia divinorum).</title>
        <authorList>
            <person name="Ford S.A."/>
            <person name="Ro D.-K."/>
            <person name="Ness R.W."/>
            <person name="Phillips M.A."/>
        </authorList>
    </citation>
    <scope>NUCLEOTIDE SEQUENCE [LARGE SCALE GENOMIC DNA]</scope>
    <source>
        <strain evidence="8">SAF-2024a</strain>
        <tissue evidence="8">Leaf</tissue>
    </source>
</reference>
<keyword evidence="9" id="KW-1185">Reference proteome</keyword>
<organism evidence="8 9">
    <name type="scientific">Salvia divinorum</name>
    <name type="common">Maria pastora</name>
    <name type="synonym">Diviner's sage</name>
    <dbReference type="NCBI Taxonomy" id="28513"/>
    <lineage>
        <taxon>Eukaryota</taxon>
        <taxon>Viridiplantae</taxon>
        <taxon>Streptophyta</taxon>
        <taxon>Embryophyta</taxon>
        <taxon>Tracheophyta</taxon>
        <taxon>Spermatophyta</taxon>
        <taxon>Magnoliopsida</taxon>
        <taxon>eudicotyledons</taxon>
        <taxon>Gunneridae</taxon>
        <taxon>Pentapetalae</taxon>
        <taxon>asterids</taxon>
        <taxon>lamiids</taxon>
        <taxon>Lamiales</taxon>
        <taxon>Lamiaceae</taxon>
        <taxon>Nepetoideae</taxon>
        <taxon>Mentheae</taxon>
        <taxon>Salviinae</taxon>
        <taxon>Salvia</taxon>
        <taxon>Salvia subgen. Calosphace</taxon>
    </lineage>
</organism>
<name>A0ABD1G3T3_SALDI</name>
<evidence type="ECO:0000256" key="5">
    <source>
        <dbReference type="ARBA" id="ARBA00023180"/>
    </source>
</evidence>
<evidence type="ECO:0000256" key="3">
    <source>
        <dbReference type="ARBA" id="ARBA00022525"/>
    </source>
</evidence>
<dbReference type="PANTHER" id="PTHR33869">
    <property type="entry name" value="CLAVATA3/ESR (CLE)-RELATED PROTEIN 3"/>
    <property type="match status" value="1"/>
</dbReference>
<comment type="similarity">
    <text evidence="2">Belongs to the CLV3/ESR signal peptide family.</text>
</comment>
<keyword evidence="6" id="KW-0379">Hydroxylation</keyword>
<keyword evidence="3" id="KW-0964">Secreted</keyword>
<keyword evidence="4 7" id="KW-0732">Signal</keyword>
<evidence type="ECO:0000256" key="4">
    <source>
        <dbReference type="ARBA" id="ARBA00022729"/>
    </source>
</evidence>
<evidence type="ECO:0000256" key="1">
    <source>
        <dbReference type="ARBA" id="ARBA00004239"/>
    </source>
</evidence>
<evidence type="ECO:0000256" key="7">
    <source>
        <dbReference type="SAM" id="SignalP"/>
    </source>
</evidence>
<dbReference type="AlphaFoldDB" id="A0ABD1G3T3"/>